<feature type="transmembrane region" description="Helical" evidence="6">
    <location>
        <begin position="6"/>
        <end position="25"/>
    </location>
</feature>
<dbReference type="Pfam" id="PF04286">
    <property type="entry name" value="DUF445"/>
    <property type="match status" value="1"/>
</dbReference>
<evidence type="ECO:0000256" key="1">
    <source>
        <dbReference type="ARBA" id="ARBA00004308"/>
    </source>
</evidence>
<reference evidence="7 8" key="1">
    <citation type="submission" date="2017-11" db="EMBL/GenBank/DDBJ databases">
        <title>Genome-resolved metagenomics identifies genetic mobility, metabolic interactions, and unexpected diversity in perchlorate-reducing communities.</title>
        <authorList>
            <person name="Barnum T.P."/>
            <person name="Figueroa I.A."/>
            <person name="Carlstrom C.I."/>
            <person name="Lucas L.N."/>
            <person name="Engelbrektson A.L."/>
            <person name="Coates J.D."/>
        </authorList>
    </citation>
    <scope>NUCLEOTIDE SEQUENCE [LARGE SCALE GENOMIC DNA]</scope>
    <source>
        <strain evidence="7">BM706</strain>
    </source>
</reference>
<dbReference type="Proteomes" id="UP000234857">
    <property type="component" value="Unassembled WGS sequence"/>
</dbReference>
<keyword evidence="5 6" id="KW-0472">Membrane</keyword>
<evidence type="ECO:0000256" key="4">
    <source>
        <dbReference type="ARBA" id="ARBA00022989"/>
    </source>
</evidence>
<comment type="subcellular location">
    <subcellularLocation>
        <location evidence="1">Endomembrane system</location>
    </subcellularLocation>
</comment>
<sequence>MKNIYYLSIPIISMFTGYFTNYLAIKLLFHPRKKIDLFLFSIQGVFPKRQNEIALRLGEVIEKELISHHDLRKTLTDSDFTLGLKERMSDTIVELIRKGAGDISPMVAMMLSEEVLFKIREKVEKEMTHILPSILKNVADEMERKISIKHMISEKVKDFSAEKLEDLLLQILKKEFRFIEFSGAFIGLLIGLLNLLIIFLNN</sequence>
<comment type="caution">
    <text evidence="7">The sequence shown here is derived from an EMBL/GenBank/DDBJ whole genome shotgun (WGS) entry which is preliminary data.</text>
</comment>
<dbReference type="AlphaFoldDB" id="A0A2N5ZBX9"/>
<dbReference type="InterPro" id="IPR007383">
    <property type="entry name" value="DUF445"/>
</dbReference>
<evidence type="ECO:0000313" key="8">
    <source>
        <dbReference type="Proteomes" id="UP000234857"/>
    </source>
</evidence>
<evidence type="ECO:0000256" key="6">
    <source>
        <dbReference type="SAM" id="Phobius"/>
    </source>
</evidence>
<evidence type="ECO:0000313" key="7">
    <source>
        <dbReference type="EMBL" id="PLX16182.1"/>
    </source>
</evidence>
<dbReference type="EMBL" id="PKTG01000122">
    <property type="protein sequence ID" value="PLX16182.1"/>
    <property type="molecule type" value="Genomic_DNA"/>
</dbReference>
<keyword evidence="4 6" id="KW-1133">Transmembrane helix</keyword>
<proteinExistence type="inferred from homology"/>
<dbReference type="GO" id="GO:0012505">
    <property type="term" value="C:endomembrane system"/>
    <property type="evidence" value="ECO:0007669"/>
    <property type="project" value="UniProtKB-SubCell"/>
</dbReference>
<evidence type="ECO:0000256" key="3">
    <source>
        <dbReference type="ARBA" id="ARBA00022692"/>
    </source>
</evidence>
<evidence type="ECO:0000256" key="2">
    <source>
        <dbReference type="ARBA" id="ARBA00008053"/>
    </source>
</evidence>
<dbReference type="PANTHER" id="PTHR35791:SF1">
    <property type="entry name" value="UPF0754 MEMBRANE PROTEIN YHEB"/>
    <property type="match status" value="1"/>
</dbReference>
<gene>
    <name evidence="7" type="ORF">C0601_11210</name>
</gene>
<evidence type="ECO:0000256" key="5">
    <source>
        <dbReference type="ARBA" id="ARBA00023136"/>
    </source>
</evidence>
<feature type="transmembrane region" description="Helical" evidence="6">
    <location>
        <begin position="178"/>
        <end position="200"/>
    </location>
</feature>
<organism evidence="7 8">
    <name type="scientific">Muiribacterium halophilum</name>
    <dbReference type="NCBI Taxonomy" id="2053465"/>
    <lineage>
        <taxon>Bacteria</taxon>
        <taxon>Candidatus Muiribacteriota</taxon>
        <taxon>Candidatus Muiribacteriia</taxon>
        <taxon>Candidatus Muiribacteriales</taxon>
        <taxon>Candidatus Muiribacteriaceae</taxon>
        <taxon>Candidatus Muiribacterium</taxon>
    </lineage>
</organism>
<name>A0A2N5ZBX9_MUIH1</name>
<keyword evidence="3 6" id="KW-0812">Transmembrane</keyword>
<protein>
    <submittedName>
        <fullName evidence="7">DUF445 domain-containing protein</fullName>
    </submittedName>
</protein>
<accession>A0A2N5ZBX9</accession>
<dbReference type="PANTHER" id="PTHR35791">
    <property type="entry name" value="UPF0754 MEMBRANE PROTEIN YHEB"/>
    <property type="match status" value="1"/>
</dbReference>
<comment type="similarity">
    <text evidence="2">Belongs to the UPF0754 family.</text>
</comment>